<dbReference type="SUPFAM" id="SSF48371">
    <property type="entry name" value="ARM repeat"/>
    <property type="match status" value="1"/>
</dbReference>
<gene>
    <name evidence="1" type="ORF">Q4521_22415</name>
</gene>
<evidence type="ECO:0000313" key="2">
    <source>
        <dbReference type="Proteomes" id="UP001169760"/>
    </source>
</evidence>
<dbReference type="Gene3D" id="1.25.10.10">
    <property type="entry name" value="Leucine-rich Repeat Variant"/>
    <property type="match status" value="1"/>
</dbReference>
<feature type="non-terminal residue" evidence="1">
    <location>
        <position position="70"/>
    </location>
</feature>
<comment type="caution">
    <text evidence="1">The sequence shown here is derived from an EMBL/GenBank/DDBJ whole genome shotgun (WGS) entry which is preliminary data.</text>
</comment>
<sequence length="70" mass="7850">MSNLVNYTNVININQVLQFLNDKSPLVKGATADLLFDMKAGTEYYKALLPLLKDEKRAVRVKAFYALSAV</sequence>
<dbReference type="RefSeq" id="WP_303494713.1">
    <property type="nucleotide sequence ID" value="NZ_JAUOPB010000486.1"/>
</dbReference>
<organism evidence="1 2">
    <name type="scientific">Saccharophagus degradans</name>
    <dbReference type="NCBI Taxonomy" id="86304"/>
    <lineage>
        <taxon>Bacteria</taxon>
        <taxon>Pseudomonadati</taxon>
        <taxon>Pseudomonadota</taxon>
        <taxon>Gammaproteobacteria</taxon>
        <taxon>Cellvibrionales</taxon>
        <taxon>Cellvibrionaceae</taxon>
        <taxon>Saccharophagus</taxon>
    </lineage>
</organism>
<dbReference type="AlphaFoldDB" id="A0AAW7XFS9"/>
<dbReference type="EMBL" id="JAUOPB010000486">
    <property type="protein sequence ID" value="MDO6425247.1"/>
    <property type="molecule type" value="Genomic_DNA"/>
</dbReference>
<name>A0AAW7XFS9_9GAMM</name>
<dbReference type="InterPro" id="IPR016024">
    <property type="entry name" value="ARM-type_fold"/>
</dbReference>
<protein>
    <submittedName>
        <fullName evidence="1">HEAT repeat domain-containing protein</fullName>
    </submittedName>
</protein>
<dbReference type="Proteomes" id="UP001169760">
    <property type="component" value="Unassembled WGS sequence"/>
</dbReference>
<reference evidence="1" key="1">
    <citation type="submission" date="2023-07" db="EMBL/GenBank/DDBJ databases">
        <title>Genome content predicts the carbon catabolic preferences of heterotrophic bacteria.</title>
        <authorList>
            <person name="Gralka M."/>
        </authorList>
    </citation>
    <scope>NUCLEOTIDE SEQUENCE</scope>
    <source>
        <strain evidence="1">I3M17_2</strain>
    </source>
</reference>
<evidence type="ECO:0000313" key="1">
    <source>
        <dbReference type="EMBL" id="MDO6425247.1"/>
    </source>
</evidence>
<accession>A0AAW7XFS9</accession>
<dbReference type="InterPro" id="IPR011989">
    <property type="entry name" value="ARM-like"/>
</dbReference>
<proteinExistence type="predicted"/>